<comment type="caution">
    <text evidence="8">The sequence shown here is derived from an EMBL/GenBank/DDBJ whole genome shotgun (WGS) entry which is preliminary data.</text>
</comment>
<proteinExistence type="inferred from homology"/>
<name>A0A0D0GGV6_9SPHI</name>
<dbReference type="InterPro" id="IPR011990">
    <property type="entry name" value="TPR-like_helical_dom_sf"/>
</dbReference>
<dbReference type="InterPro" id="IPR012944">
    <property type="entry name" value="SusD_RagB_dom"/>
</dbReference>
<evidence type="ECO:0000259" key="7">
    <source>
        <dbReference type="Pfam" id="PF14322"/>
    </source>
</evidence>
<dbReference type="Proteomes" id="UP000032049">
    <property type="component" value="Unassembled WGS sequence"/>
</dbReference>
<keyword evidence="5" id="KW-0998">Cell outer membrane</keyword>
<dbReference type="SUPFAM" id="SSF48452">
    <property type="entry name" value="TPR-like"/>
    <property type="match status" value="1"/>
</dbReference>
<evidence type="ECO:0000256" key="3">
    <source>
        <dbReference type="ARBA" id="ARBA00022729"/>
    </source>
</evidence>
<evidence type="ECO:0000256" key="2">
    <source>
        <dbReference type="ARBA" id="ARBA00006275"/>
    </source>
</evidence>
<feature type="domain" description="RagB/SusD" evidence="6">
    <location>
        <begin position="266"/>
        <end position="507"/>
    </location>
</feature>
<evidence type="ECO:0000256" key="4">
    <source>
        <dbReference type="ARBA" id="ARBA00023136"/>
    </source>
</evidence>
<dbReference type="InterPro" id="IPR033985">
    <property type="entry name" value="SusD-like_N"/>
</dbReference>
<dbReference type="RefSeq" id="WP_041885277.1">
    <property type="nucleotide sequence ID" value="NZ_CP157278.1"/>
</dbReference>
<dbReference type="Pfam" id="PF07980">
    <property type="entry name" value="SusD_RagB"/>
    <property type="match status" value="1"/>
</dbReference>
<comment type="subcellular location">
    <subcellularLocation>
        <location evidence="1">Cell outer membrane</location>
    </subcellularLocation>
</comment>
<dbReference type="EMBL" id="JXRA01000105">
    <property type="protein sequence ID" value="KIO75330.1"/>
    <property type="molecule type" value="Genomic_DNA"/>
</dbReference>
<reference evidence="8 9" key="1">
    <citation type="submission" date="2015-01" db="EMBL/GenBank/DDBJ databases">
        <title>Draft genome sequence of Pedobacter sp. NL19 isolated from sludge of an effluent treatment pond in an abandoned uranium mine.</title>
        <authorList>
            <person name="Santos T."/>
            <person name="Caetano T."/>
            <person name="Covas C."/>
            <person name="Cruz A."/>
            <person name="Mendo S."/>
        </authorList>
    </citation>
    <scope>NUCLEOTIDE SEQUENCE [LARGE SCALE GENOMIC DNA]</scope>
    <source>
        <strain evidence="8 9">NL19</strain>
    </source>
</reference>
<dbReference type="OrthoDB" id="618454at2"/>
<dbReference type="GO" id="GO:0009279">
    <property type="term" value="C:cell outer membrane"/>
    <property type="evidence" value="ECO:0007669"/>
    <property type="project" value="UniProtKB-SubCell"/>
</dbReference>
<dbReference type="Pfam" id="PF14322">
    <property type="entry name" value="SusD-like_3"/>
    <property type="match status" value="1"/>
</dbReference>
<feature type="domain" description="SusD-like N-terminal" evidence="7">
    <location>
        <begin position="94"/>
        <end position="227"/>
    </location>
</feature>
<evidence type="ECO:0000259" key="6">
    <source>
        <dbReference type="Pfam" id="PF07980"/>
    </source>
</evidence>
<evidence type="ECO:0000313" key="8">
    <source>
        <dbReference type="EMBL" id="KIO75330.1"/>
    </source>
</evidence>
<keyword evidence="3" id="KW-0732">Signal</keyword>
<organism evidence="8 9">
    <name type="scientific">Pedobacter lusitanus</name>
    <dbReference type="NCBI Taxonomy" id="1503925"/>
    <lineage>
        <taxon>Bacteria</taxon>
        <taxon>Pseudomonadati</taxon>
        <taxon>Bacteroidota</taxon>
        <taxon>Sphingobacteriia</taxon>
        <taxon>Sphingobacteriales</taxon>
        <taxon>Sphingobacteriaceae</taxon>
        <taxon>Pedobacter</taxon>
    </lineage>
</organism>
<dbReference type="Gene3D" id="1.25.40.390">
    <property type="match status" value="1"/>
</dbReference>
<dbReference type="AlphaFoldDB" id="A0A0D0GGV6"/>
<dbReference type="PROSITE" id="PS51257">
    <property type="entry name" value="PROKAR_LIPOPROTEIN"/>
    <property type="match status" value="1"/>
</dbReference>
<evidence type="ECO:0000313" key="9">
    <source>
        <dbReference type="Proteomes" id="UP000032049"/>
    </source>
</evidence>
<comment type="similarity">
    <text evidence="2">Belongs to the SusD family.</text>
</comment>
<protein>
    <submittedName>
        <fullName evidence="8">Carbohydrate-binding protein SusD</fullName>
    </submittedName>
</protein>
<evidence type="ECO:0000256" key="5">
    <source>
        <dbReference type="ARBA" id="ARBA00023237"/>
    </source>
</evidence>
<sequence>MKKNLLNILIAGLTVVTISSCKKQLDITPEGAPSKGNFWKTSTDAVKGANAMYDQYDDENFYGRGFFWFINASDDMITGRVKAQGDNVRDFNSAYIGGDYTEGQWKMRYATIKRANDVIRYVPAIDMDANLKKRLIGEAYFTSGYMYFQLASNYGNAKAGVPIVTRANMDDPNPTPRAANVNLNYDYLISELQQAANYLPYFDQLGAADYGRPHKVAAWAVLSKAFLYKKDYANAEKYADSVINFGKRDLMPNFADVFKAPNNWGPEYIWSAVSTPAGTGGWGSILPGVMLENKGWGKYNGWGYYVPTKELYDSYQPGDIRREATILKPGDHFMFFGEDRVYSSLNSLSGFQFRKYMDPFSFADPVGKHISPSGDHPTTDLNLPLLRFAEVLLIKAEAAIMQRGAGAGDTELNRIRVRAKLPAVNGMTMTDLKRERRSELAGEWADRHRDMVRWGDAASAYAQPAHGFSGSVVWPARRFNPQVHDVWAVPQKEIDNSGGVITQNAGW</sequence>
<gene>
    <name evidence="8" type="ORF">TH53_21200</name>
</gene>
<evidence type="ECO:0000256" key="1">
    <source>
        <dbReference type="ARBA" id="ARBA00004442"/>
    </source>
</evidence>
<accession>A0A0D0GGV6</accession>
<keyword evidence="9" id="KW-1185">Reference proteome</keyword>
<dbReference type="STRING" id="1503925.TH53_21200"/>
<keyword evidence="4" id="KW-0472">Membrane</keyword>